<accession>D1Z2D4</accession>
<dbReference type="SUPFAM" id="SSF55874">
    <property type="entry name" value="ATPase domain of HSP90 chaperone/DNA topoisomerase II/histidine kinase"/>
    <property type="match status" value="1"/>
</dbReference>
<dbReference type="SMART" id="SM00387">
    <property type="entry name" value="HATPase_c"/>
    <property type="match status" value="1"/>
</dbReference>
<comment type="catalytic activity">
    <reaction evidence="1">
        <text>ATP + protein L-histidine = ADP + protein N-phospho-L-histidine.</text>
        <dbReference type="EC" id="2.7.13.3"/>
    </reaction>
</comment>
<dbReference type="PROSITE" id="PS50109">
    <property type="entry name" value="HIS_KIN"/>
    <property type="match status" value="1"/>
</dbReference>
<reference evidence="10" key="3">
    <citation type="journal article" date="2011" name="PLoS ONE">
        <title>Genome sequence of a mesophilic hydrogenotrophic methanogen Methanocella paludicola, the first cultivated representative of the order Methanocellales.</title>
        <authorList>
            <person name="Sakai S."/>
            <person name="Takaki Y."/>
            <person name="Shimamura S."/>
            <person name="Sekine M."/>
            <person name="Tajima T."/>
            <person name="Kosugi H."/>
            <person name="Ichikawa N."/>
            <person name="Tasumi E."/>
            <person name="Hiraki A.T."/>
            <person name="Shimizu A."/>
            <person name="Kato Y."/>
            <person name="Nishiko R."/>
            <person name="Mori K."/>
            <person name="Fujita N."/>
            <person name="Imachi H."/>
            <person name="Takai K."/>
        </authorList>
    </citation>
    <scope>NUCLEOTIDE SEQUENCE [LARGE SCALE GENOMIC DNA]</scope>
    <source>
        <strain evidence="10">DSM 17711 / JCM 13418 / NBRC 101707 / SANAE</strain>
    </source>
</reference>
<dbReference type="PANTHER" id="PTHR43304">
    <property type="entry name" value="PHYTOCHROME-LIKE PROTEIN CPH1"/>
    <property type="match status" value="1"/>
</dbReference>
<dbReference type="eggNOG" id="arCOG06192">
    <property type="taxonomic scope" value="Archaea"/>
</dbReference>
<evidence type="ECO:0000259" key="6">
    <source>
        <dbReference type="PROSITE" id="PS50109"/>
    </source>
</evidence>
<dbReference type="CDD" id="cd00075">
    <property type="entry name" value="HATPase"/>
    <property type="match status" value="1"/>
</dbReference>
<dbReference type="InterPro" id="IPR005467">
    <property type="entry name" value="His_kinase_dom"/>
</dbReference>
<gene>
    <name evidence="9" type="ordered locus">MCP_2784</name>
</gene>
<dbReference type="Gene3D" id="3.30.565.10">
    <property type="entry name" value="Histidine kinase-like ATPase, C-terminal domain"/>
    <property type="match status" value="1"/>
</dbReference>
<evidence type="ECO:0000259" key="7">
    <source>
        <dbReference type="PROSITE" id="PS50112"/>
    </source>
</evidence>
<dbReference type="Pfam" id="PF08448">
    <property type="entry name" value="PAS_4"/>
    <property type="match status" value="1"/>
</dbReference>
<dbReference type="PANTHER" id="PTHR43304:SF1">
    <property type="entry name" value="PAC DOMAIN-CONTAINING PROTEIN"/>
    <property type="match status" value="1"/>
</dbReference>
<evidence type="ECO:0000313" key="9">
    <source>
        <dbReference type="EMBL" id="BAI62856.1"/>
    </source>
</evidence>
<dbReference type="Proteomes" id="UP000001882">
    <property type="component" value="Chromosome"/>
</dbReference>
<dbReference type="PROSITE" id="PS50112">
    <property type="entry name" value="PAS"/>
    <property type="match status" value="3"/>
</dbReference>
<keyword evidence="10" id="KW-1185">Reference proteome</keyword>
<dbReference type="InterPro" id="IPR000014">
    <property type="entry name" value="PAS"/>
</dbReference>
<dbReference type="eggNOG" id="arCOG06712">
    <property type="taxonomic scope" value="Archaea"/>
</dbReference>
<dbReference type="InterPro" id="IPR000700">
    <property type="entry name" value="PAS-assoc_C"/>
</dbReference>
<keyword evidence="4" id="KW-0808">Transferase</keyword>
<proteinExistence type="predicted"/>
<dbReference type="InParanoid" id="D1Z2D4"/>
<dbReference type="GeneID" id="8682470"/>
<dbReference type="SMART" id="SM00091">
    <property type="entry name" value="PAS"/>
    <property type="match status" value="3"/>
</dbReference>
<dbReference type="InterPro" id="IPR036890">
    <property type="entry name" value="HATPase_C_sf"/>
</dbReference>
<dbReference type="InterPro" id="IPR003594">
    <property type="entry name" value="HATPase_dom"/>
</dbReference>
<name>D1Z2D4_METPS</name>
<dbReference type="STRING" id="304371.MCP_2784"/>
<dbReference type="EMBL" id="AP011532">
    <property type="protein sequence ID" value="BAI62856.1"/>
    <property type="molecule type" value="Genomic_DNA"/>
</dbReference>
<dbReference type="RefSeq" id="WP_012901526.1">
    <property type="nucleotide sequence ID" value="NC_013665.1"/>
</dbReference>
<feature type="domain" description="PAS" evidence="7">
    <location>
        <begin position="295"/>
        <end position="355"/>
    </location>
</feature>
<dbReference type="InterPro" id="IPR001610">
    <property type="entry name" value="PAC"/>
</dbReference>
<dbReference type="InterPro" id="IPR035965">
    <property type="entry name" value="PAS-like_dom_sf"/>
</dbReference>
<evidence type="ECO:0000256" key="2">
    <source>
        <dbReference type="ARBA" id="ARBA00012438"/>
    </source>
</evidence>
<dbReference type="GO" id="GO:0004673">
    <property type="term" value="F:protein histidine kinase activity"/>
    <property type="evidence" value="ECO:0007669"/>
    <property type="project" value="UniProtKB-EC"/>
</dbReference>
<dbReference type="InterPro" id="IPR004358">
    <property type="entry name" value="Sig_transdc_His_kin-like_C"/>
</dbReference>
<dbReference type="SUPFAM" id="SSF55785">
    <property type="entry name" value="PYP-like sensor domain (PAS domain)"/>
    <property type="match status" value="3"/>
</dbReference>
<organism evidence="9 10">
    <name type="scientific">Methanocella paludicola (strain DSM 17711 / JCM 13418 / NBRC 101707 / SANAE)</name>
    <dbReference type="NCBI Taxonomy" id="304371"/>
    <lineage>
        <taxon>Archaea</taxon>
        <taxon>Methanobacteriati</taxon>
        <taxon>Methanobacteriota</taxon>
        <taxon>Stenosarchaea group</taxon>
        <taxon>Methanomicrobia</taxon>
        <taxon>Methanocellales</taxon>
        <taxon>Methanocellaceae</taxon>
        <taxon>Methanocella</taxon>
    </lineage>
</organism>
<dbReference type="PROSITE" id="PS50113">
    <property type="entry name" value="PAC"/>
    <property type="match status" value="2"/>
</dbReference>
<evidence type="ECO:0000256" key="3">
    <source>
        <dbReference type="ARBA" id="ARBA00022553"/>
    </source>
</evidence>
<evidence type="ECO:0000313" key="10">
    <source>
        <dbReference type="Proteomes" id="UP000001882"/>
    </source>
</evidence>
<dbReference type="InterPro" id="IPR013656">
    <property type="entry name" value="PAS_4"/>
</dbReference>
<feature type="domain" description="PAC" evidence="8">
    <location>
        <begin position="232"/>
        <end position="283"/>
    </location>
</feature>
<evidence type="ECO:0000256" key="5">
    <source>
        <dbReference type="ARBA" id="ARBA00022777"/>
    </source>
</evidence>
<sequence length="643" mass="72000">MVGMLPEDKGNFYDRLHDSVILPSSIVEFYPDATLVVDNGGRVVAWNKAMGEMTGVPAEDMLGKGNYEYSIPFYGKRMPILVDMVGLPREEVSSRYTNIIVHGDTLEALTIKAKVKGRDVVLWGTAARLYGLNGKPVGAIESIRDVTAQDMVERKLMESEEKYRTIITSTNDAIITVDTKGIITYVNPSGIKMMGRPYDDIIGRHFTYFVVDAYKDRAIQAFSQGMVGSPVPPLEIEMVDGDGRQVPIELSGGALHSGRVKVGAIVTFRDVSERWKAHERLERRVKERTEELALSEEKFRVLAETTSSAIFIYQKGRFRYVNPATCRITGYSEEELLTMNFWDWVHPDYQELVKRNGRARRHGQLSPPRYEIKFVTRGGEERWAELTPGLIEYNKRPAILVTAVDITDRKRTEEALKNSKENAEMYLDLMGHDINNMDQVALGYLEMAMKAVQEDDPVYAYISRSYAMLQESSRLIDNLRKVQQAVDRKLRLEAVDLGAILSEVAEEYSIVPGRDVTIEYRPVECQVMASRLLKDVFSNIVGNAVKHSTGPLKVSIGVRPCVHNGVRCCEVSVEDDGPGIPEGLKDAIFSRMKRGSTKAPGSGLGLYIVRSLVEGFNGRVWAEDRVPGKPGDGSRFVVQLPSV</sequence>
<reference evidence="9 10" key="1">
    <citation type="journal article" date="2007" name="Appl. Environ. Microbiol.">
        <title>Isolation of key methanogens for global methane emission from rice paddy fields: a novel isolate affiliated with the clone cluster rice cluster I.</title>
        <authorList>
            <person name="Sakai S."/>
            <person name="Imachi H."/>
            <person name="Sekiguchi Y."/>
            <person name="Ohashi A."/>
            <person name="Harada H."/>
            <person name="Kamagata Y."/>
        </authorList>
    </citation>
    <scope>NUCLEOTIDE SEQUENCE [LARGE SCALE GENOMIC DNA]</scope>
    <source>
        <strain evidence="10">DSM 17711 / JCM 13418 / NBRC 101707 / SANAE</strain>
    </source>
</reference>
<dbReference type="Pfam" id="PF02518">
    <property type="entry name" value="HATPase_c"/>
    <property type="match status" value="1"/>
</dbReference>
<feature type="domain" description="Histidine kinase" evidence="6">
    <location>
        <begin position="429"/>
        <end position="643"/>
    </location>
</feature>
<keyword evidence="5 9" id="KW-0418">Kinase</keyword>
<reference evidence="9 10" key="2">
    <citation type="journal article" date="2008" name="Int. J. Syst. Evol. Microbiol.">
        <title>Methanocella paludicola gen. nov., sp. nov., a methane-producing archaeon, the first isolate of the lineage 'Rice Cluster I', and proposal of the new archaeal order Methanocellales ord. nov.</title>
        <authorList>
            <person name="Sakai S."/>
            <person name="Imachi H."/>
            <person name="Hanada S."/>
            <person name="Ohashi A."/>
            <person name="Harada H."/>
            <person name="Kamagata Y."/>
        </authorList>
    </citation>
    <scope>NUCLEOTIDE SEQUENCE [LARGE SCALE GENOMIC DNA]</scope>
    <source>
        <strain evidence="10">DSM 17711 / JCM 13418 / NBRC 101707 / SANAE</strain>
    </source>
</reference>
<protein>
    <recommendedName>
        <fullName evidence="2">histidine kinase</fullName>
        <ecNumber evidence="2">2.7.13.3</ecNumber>
    </recommendedName>
</protein>
<evidence type="ECO:0000259" key="8">
    <source>
        <dbReference type="PROSITE" id="PS50113"/>
    </source>
</evidence>
<dbReference type="SMART" id="SM00086">
    <property type="entry name" value="PAC"/>
    <property type="match status" value="2"/>
</dbReference>
<evidence type="ECO:0000256" key="1">
    <source>
        <dbReference type="ARBA" id="ARBA00000085"/>
    </source>
</evidence>
<dbReference type="NCBIfam" id="TIGR00229">
    <property type="entry name" value="sensory_box"/>
    <property type="match status" value="3"/>
</dbReference>
<dbReference type="PRINTS" id="PR00344">
    <property type="entry name" value="BCTRLSENSOR"/>
</dbReference>
<dbReference type="OrthoDB" id="3369at2157"/>
<dbReference type="Gene3D" id="3.30.450.20">
    <property type="entry name" value="PAS domain"/>
    <property type="match status" value="3"/>
</dbReference>
<dbReference type="KEGG" id="mpd:MCP_2784"/>
<keyword evidence="3" id="KW-0597">Phosphoprotein</keyword>
<feature type="domain" description="PAS" evidence="7">
    <location>
        <begin position="26"/>
        <end position="64"/>
    </location>
</feature>
<dbReference type="Pfam" id="PF13426">
    <property type="entry name" value="PAS_9"/>
    <property type="match status" value="2"/>
</dbReference>
<feature type="domain" description="PAC" evidence="8">
    <location>
        <begin position="368"/>
        <end position="418"/>
    </location>
</feature>
<dbReference type="CDD" id="cd00130">
    <property type="entry name" value="PAS"/>
    <property type="match status" value="3"/>
</dbReference>
<dbReference type="eggNOG" id="arCOG06516">
    <property type="taxonomic scope" value="Archaea"/>
</dbReference>
<feature type="domain" description="PAS" evidence="7">
    <location>
        <begin position="159"/>
        <end position="204"/>
    </location>
</feature>
<evidence type="ECO:0000256" key="4">
    <source>
        <dbReference type="ARBA" id="ARBA00022679"/>
    </source>
</evidence>
<dbReference type="InterPro" id="IPR052162">
    <property type="entry name" value="Sensor_kinase/Photoreceptor"/>
</dbReference>
<dbReference type="AlphaFoldDB" id="D1Z2D4"/>
<dbReference type="EC" id="2.7.13.3" evidence="2"/>